<keyword evidence="1" id="KW-0325">Glycoprotein</keyword>
<gene>
    <name evidence="5" type="ORF">NQ317_012406</name>
</gene>
<feature type="transmembrane region" description="Helical" evidence="3">
    <location>
        <begin position="100"/>
        <end position="120"/>
    </location>
</feature>
<protein>
    <recommendedName>
        <fullName evidence="2">Lipase maturation factor 2</fullName>
    </recommendedName>
</protein>
<dbReference type="PANTHER" id="PTHR14463">
    <property type="entry name" value="LIPASE MATURATION FACTOR"/>
    <property type="match status" value="1"/>
</dbReference>
<dbReference type="InterPro" id="IPR057433">
    <property type="entry name" value="LMF1/2_C"/>
</dbReference>
<comment type="caution">
    <text evidence="5">The sequence shown here is derived from an EMBL/GenBank/DDBJ whole genome shotgun (WGS) entry which is preliminary data.</text>
</comment>
<keyword evidence="3" id="KW-1133">Transmembrane helix</keyword>
<evidence type="ECO:0000256" key="3">
    <source>
        <dbReference type="SAM" id="Phobius"/>
    </source>
</evidence>
<dbReference type="Proteomes" id="UP001162164">
    <property type="component" value="Unassembled WGS sequence"/>
</dbReference>
<reference evidence="5" key="1">
    <citation type="journal article" date="2023" name="Insect Mol. Biol.">
        <title>Genome sequencing provides insights into the evolution of gene families encoding plant cell wall-degrading enzymes in longhorned beetles.</title>
        <authorList>
            <person name="Shin N.R."/>
            <person name="Okamura Y."/>
            <person name="Kirsch R."/>
            <person name="Pauchet Y."/>
        </authorList>
    </citation>
    <scope>NUCLEOTIDE SEQUENCE</scope>
    <source>
        <strain evidence="5">MMC_N1</strain>
    </source>
</reference>
<dbReference type="Pfam" id="PF25179">
    <property type="entry name" value="LMF1_C"/>
    <property type="match status" value="1"/>
</dbReference>
<dbReference type="InterPro" id="IPR009613">
    <property type="entry name" value="LMF"/>
</dbReference>
<organism evidence="5 6">
    <name type="scientific">Molorchus minor</name>
    <dbReference type="NCBI Taxonomy" id="1323400"/>
    <lineage>
        <taxon>Eukaryota</taxon>
        <taxon>Metazoa</taxon>
        <taxon>Ecdysozoa</taxon>
        <taxon>Arthropoda</taxon>
        <taxon>Hexapoda</taxon>
        <taxon>Insecta</taxon>
        <taxon>Pterygota</taxon>
        <taxon>Neoptera</taxon>
        <taxon>Endopterygota</taxon>
        <taxon>Coleoptera</taxon>
        <taxon>Polyphaga</taxon>
        <taxon>Cucujiformia</taxon>
        <taxon>Chrysomeloidea</taxon>
        <taxon>Cerambycidae</taxon>
        <taxon>Lamiinae</taxon>
        <taxon>Monochamini</taxon>
        <taxon>Molorchus</taxon>
    </lineage>
</organism>
<evidence type="ECO:0000259" key="4">
    <source>
        <dbReference type="Pfam" id="PF25179"/>
    </source>
</evidence>
<keyword evidence="3" id="KW-0472">Membrane</keyword>
<proteinExistence type="predicted"/>
<sequence length="356" mass="40578">MRYLPPIYGTPIIYVLEFEISADTISPNVLEVVFPFLFFVPIRSVRITEFCFQLLLKSEFNDIVSQILTYSVHFGLLSLAGTVLYALSNVIFDNQGSGNKVLNVASTVFYTIIAALLFLLQHLSLNSTSNSTVNPSVRTVYNRLHKLHAVNQYGLFSKMAGVDGRLEIILEASDNAEGPWREYNFLYKPGNVNHSLPFVAPYAPKLDWQMYWAAYSTYEKNPWLLSLAHRLLIGKPEVFCTFRQVAFTICPEATKIYQSFFVQIQIYVISKATWWTRERVAEYFPPYSKDNSALLDYLKARNLLPTLSNQFVNPIWKQILDGIRYITNHLEATLLFWSVLTAGLALICTSSGSSKK</sequence>
<evidence type="ECO:0000313" key="6">
    <source>
        <dbReference type="Proteomes" id="UP001162164"/>
    </source>
</evidence>
<keyword evidence="6" id="KW-1185">Reference proteome</keyword>
<dbReference type="EMBL" id="JAPWTJ010000494">
    <property type="protein sequence ID" value="KAJ8977905.1"/>
    <property type="molecule type" value="Genomic_DNA"/>
</dbReference>
<evidence type="ECO:0000313" key="5">
    <source>
        <dbReference type="EMBL" id="KAJ8977905.1"/>
    </source>
</evidence>
<evidence type="ECO:0000256" key="1">
    <source>
        <dbReference type="ARBA" id="ARBA00023180"/>
    </source>
</evidence>
<dbReference type="PANTHER" id="PTHR14463:SF5">
    <property type="entry name" value="LIPASE MATURATION FACTOR 2"/>
    <property type="match status" value="1"/>
</dbReference>
<evidence type="ECO:0000256" key="2">
    <source>
        <dbReference type="ARBA" id="ARBA00040643"/>
    </source>
</evidence>
<feature type="transmembrane region" description="Helical" evidence="3">
    <location>
        <begin position="67"/>
        <end position="88"/>
    </location>
</feature>
<keyword evidence="3" id="KW-0812">Transmembrane</keyword>
<feature type="domain" description="Lipase maturation factor 1/2 C-terminal" evidence="4">
    <location>
        <begin position="150"/>
        <end position="285"/>
    </location>
</feature>
<name>A0ABQ9JIC5_9CUCU</name>
<accession>A0ABQ9JIC5</accession>